<protein>
    <recommendedName>
        <fullName evidence="3">Zinc chelation protein SecC</fullName>
    </recommendedName>
</protein>
<dbReference type="Proteomes" id="UP000342249">
    <property type="component" value="Unassembled WGS sequence"/>
</dbReference>
<dbReference type="InterPro" id="IPR004027">
    <property type="entry name" value="SEC_C_motif"/>
</dbReference>
<dbReference type="SUPFAM" id="SSF103642">
    <property type="entry name" value="Sec-C motif"/>
    <property type="match status" value="1"/>
</dbReference>
<sequence length="656" mass="76443">MERYDLKGKCYYCNEKLSERTVKKHVKGCKVRKEKIGESIASSKKTKGQYILSILPQYGSKEYSLYIAIDIDLTLKNLDSFLRDIWLECCGHLSSFIIDDINYDSSIEDEFELFPQNETMDFKLRQVISVGDKFKYDYDFGSTTALKLEVIDEYVVGENYSQIEILSRNDEIQNFCANCNQKAKYFDYEEEKYYCADCIDEDGDMVDEFEYTNSPRDGVCGYVGDRDTEKQYLPGNKFKIKKTKTKGRKDIVPFIENDELEIDDFKEDFASFLDIAMDDMNSEVGYKAKKLLNRLKRGQFTHDLRKLLECETKDELLKTTSMLNITRVSKFNKGQLIEKLLEVYEEKITKALYLIDSERYEFLKRIMENQGHISFEDDKFTSNPEYFLECGFVFAAMREDGIYLIMPNETINAIKSIDNVEYRKILAKNTEIIKLMWGMTYNYGVLFMGDFIKMLNNYIDYSLDETDIYAVVVSGADYYDGYMLQGNIASSIMVPLEETINIINTRDNISSDRDFCIIKKAELLEAASEEYLIENKIGMRLKIYLENNWEIEETQIEMIIINLYDDIQENEREEVLDNIIGALGDISENDLQKLLVEINSFINNTRLWRLKGYTFNELNSEDNNNSTPKIGRNDLCICGSGKKYKKCCGSKVIQLF</sequence>
<dbReference type="EMBL" id="SPSF01000018">
    <property type="protein sequence ID" value="MPQ62066.1"/>
    <property type="molecule type" value="Genomic_DNA"/>
</dbReference>
<proteinExistence type="predicted"/>
<evidence type="ECO:0000313" key="1">
    <source>
        <dbReference type="EMBL" id="MPQ62066.1"/>
    </source>
</evidence>
<dbReference type="RefSeq" id="WP_152751916.1">
    <property type="nucleotide sequence ID" value="NZ_SPSE01000020.1"/>
</dbReference>
<dbReference type="PANTHER" id="PTHR33747:SF1">
    <property type="entry name" value="ADENYLATE CYCLASE-ASSOCIATED CAP C-TERMINAL DOMAIN-CONTAINING PROTEIN"/>
    <property type="match status" value="1"/>
</dbReference>
<dbReference type="AlphaFoldDB" id="A0A5N7IM57"/>
<dbReference type="Gene3D" id="3.10.450.50">
    <property type="match status" value="1"/>
</dbReference>
<dbReference type="Pfam" id="PF02810">
    <property type="entry name" value="SEC-C"/>
    <property type="match status" value="1"/>
</dbReference>
<organism evidence="1 2">
    <name type="scientific">Clostridium estertheticum</name>
    <dbReference type="NCBI Taxonomy" id="238834"/>
    <lineage>
        <taxon>Bacteria</taxon>
        <taxon>Bacillati</taxon>
        <taxon>Bacillota</taxon>
        <taxon>Clostridia</taxon>
        <taxon>Eubacteriales</taxon>
        <taxon>Clostridiaceae</taxon>
        <taxon>Clostridium</taxon>
    </lineage>
</organism>
<dbReference type="InterPro" id="IPR024047">
    <property type="entry name" value="MM3350-like_sf"/>
</dbReference>
<accession>A0A5N7IM57</accession>
<evidence type="ECO:0000313" key="2">
    <source>
        <dbReference type="Proteomes" id="UP000342249"/>
    </source>
</evidence>
<comment type="caution">
    <text evidence="1">The sequence shown here is derived from an EMBL/GenBank/DDBJ whole genome shotgun (WGS) entry which is preliminary data.</text>
</comment>
<name>A0A5N7IM57_9CLOT</name>
<gene>
    <name evidence="1" type="ORF">E4V82_08065</name>
</gene>
<dbReference type="PANTHER" id="PTHR33747">
    <property type="entry name" value="UPF0225 PROTEIN SCO1677"/>
    <property type="match status" value="1"/>
</dbReference>
<reference evidence="1" key="1">
    <citation type="journal article" date="2019" name="Lett. Appl. Microbiol.">
        <title>A case of 'blown pack' spoilage of vacuum-packaged pork likely associated with Clostridium estertheticum in Canada.</title>
        <authorList>
            <person name="Zhang P."/>
            <person name="Ward P."/>
            <person name="McMullen L.M."/>
            <person name="Yang X."/>
        </authorList>
    </citation>
    <scope>NUCLEOTIDE SEQUENCE [LARGE SCALE GENOMIC DNA]</scope>
    <source>
        <strain evidence="1">MA19</strain>
    </source>
</reference>
<evidence type="ECO:0008006" key="3">
    <source>
        <dbReference type="Google" id="ProtNLM"/>
    </source>
</evidence>
<dbReference type="SUPFAM" id="SSF159941">
    <property type="entry name" value="MM3350-like"/>
    <property type="match status" value="1"/>
</dbReference>